<keyword evidence="6" id="KW-1185">Reference proteome</keyword>
<name>A0ABC8R232_9AQUA</name>
<dbReference type="AlphaFoldDB" id="A0ABC8R232"/>
<comment type="caution">
    <text evidence="4">The sequence shown here is derived from an EMBL/GenBank/DDBJ whole genome shotgun (WGS) entry which is preliminary data.</text>
</comment>
<dbReference type="PANTHER" id="PTHR47991">
    <property type="entry name" value="OXOGLUTARATE/IRON-DEPENDENT DIOXYGENASE"/>
    <property type="match status" value="1"/>
</dbReference>
<evidence type="ECO:0000256" key="2">
    <source>
        <dbReference type="ARBA" id="ARBA00023004"/>
    </source>
</evidence>
<reference evidence="4 6" key="1">
    <citation type="submission" date="2024-02" db="EMBL/GenBank/DDBJ databases">
        <authorList>
            <person name="Vignale AGUSTIN F."/>
            <person name="Sosa J E."/>
            <person name="Modenutti C."/>
        </authorList>
    </citation>
    <scope>NUCLEOTIDE SEQUENCE [LARGE SCALE GENOMIC DNA]</scope>
</reference>
<sequence length="120" mass="13745">MDDEEITELFTDRVQTMRMNYYPPCPQPDMAIGFTSHSDAVALTILFQLNETEGLLIRKDGKWIVNNGLYRSIEHRATVNSTKERLSIAPFYSSNLHSQLGPAPFYITLQFFDKSPLKSI</sequence>
<evidence type="ECO:0000313" key="5">
    <source>
        <dbReference type="EMBL" id="CAK9139053.1"/>
    </source>
</evidence>
<dbReference type="PROSITE" id="PS51471">
    <property type="entry name" value="FE2OG_OXY"/>
    <property type="match status" value="1"/>
</dbReference>
<dbReference type="Proteomes" id="UP001642360">
    <property type="component" value="Unassembled WGS sequence"/>
</dbReference>
<dbReference type="EMBL" id="CAUOFW020000930">
    <property type="protein sequence ID" value="CAK9139049.1"/>
    <property type="molecule type" value="Genomic_DNA"/>
</dbReference>
<evidence type="ECO:0000313" key="4">
    <source>
        <dbReference type="EMBL" id="CAK9139049.1"/>
    </source>
</evidence>
<accession>A0ABC8R232</accession>
<dbReference type="SUPFAM" id="SSF51197">
    <property type="entry name" value="Clavaminate synthase-like"/>
    <property type="match status" value="1"/>
</dbReference>
<evidence type="ECO:0000256" key="1">
    <source>
        <dbReference type="ARBA" id="ARBA00022723"/>
    </source>
</evidence>
<organism evidence="4 6">
    <name type="scientific">Ilex paraguariensis</name>
    <name type="common">yerba mate</name>
    <dbReference type="NCBI Taxonomy" id="185542"/>
    <lineage>
        <taxon>Eukaryota</taxon>
        <taxon>Viridiplantae</taxon>
        <taxon>Streptophyta</taxon>
        <taxon>Embryophyta</taxon>
        <taxon>Tracheophyta</taxon>
        <taxon>Spermatophyta</taxon>
        <taxon>Magnoliopsida</taxon>
        <taxon>eudicotyledons</taxon>
        <taxon>Gunneridae</taxon>
        <taxon>Pentapetalae</taxon>
        <taxon>asterids</taxon>
        <taxon>campanulids</taxon>
        <taxon>Aquifoliales</taxon>
        <taxon>Aquifoliaceae</taxon>
        <taxon>Ilex</taxon>
    </lineage>
</organism>
<feature type="domain" description="Fe2OG dioxygenase" evidence="3">
    <location>
        <begin position="13"/>
        <end position="94"/>
    </location>
</feature>
<evidence type="ECO:0000313" key="6">
    <source>
        <dbReference type="Proteomes" id="UP001642360"/>
    </source>
</evidence>
<dbReference type="InterPro" id="IPR005123">
    <property type="entry name" value="Oxoglu/Fe-dep_dioxygenase_dom"/>
</dbReference>
<keyword evidence="2" id="KW-0408">Iron</keyword>
<dbReference type="InterPro" id="IPR044861">
    <property type="entry name" value="IPNS-like_FE2OG_OXY"/>
</dbReference>
<dbReference type="GO" id="GO:0046872">
    <property type="term" value="F:metal ion binding"/>
    <property type="evidence" value="ECO:0007669"/>
    <property type="project" value="UniProtKB-KW"/>
</dbReference>
<keyword evidence="1" id="KW-0479">Metal-binding</keyword>
<dbReference type="InterPro" id="IPR050295">
    <property type="entry name" value="Plant_2OG-oxidoreductases"/>
</dbReference>
<dbReference type="Gene3D" id="2.60.120.330">
    <property type="entry name" value="B-lactam Antibiotic, Isopenicillin N Synthase, Chain"/>
    <property type="match status" value="1"/>
</dbReference>
<dbReference type="EMBL" id="CAUOFW020000930">
    <property type="protein sequence ID" value="CAK9139053.1"/>
    <property type="molecule type" value="Genomic_DNA"/>
</dbReference>
<dbReference type="Pfam" id="PF03171">
    <property type="entry name" value="2OG-FeII_Oxy"/>
    <property type="match status" value="1"/>
</dbReference>
<gene>
    <name evidence="4" type="ORF">ILEXP_LOCUS6403</name>
    <name evidence="5" type="ORF">ILEXP_LOCUS6407</name>
</gene>
<evidence type="ECO:0000259" key="3">
    <source>
        <dbReference type="PROSITE" id="PS51471"/>
    </source>
</evidence>
<protein>
    <recommendedName>
        <fullName evidence="3">Fe2OG dioxygenase domain-containing protein</fullName>
    </recommendedName>
</protein>
<proteinExistence type="predicted"/>
<dbReference type="InterPro" id="IPR027443">
    <property type="entry name" value="IPNS-like_sf"/>
</dbReference>